<name>A0ABQ3VTD8_9CHLR</name>
<keyword evidence="1" id="KW-1133">Transmembrane helix</keyword>
<evidence type="ECO:0000256" key="1">
    <source>
        <dbReference type="SAM" id="Phobius"/>
    </source>
</evidence>
<accession>A0ABQ3VTD8</accession>
<keyword evidence="1" id="KW-0472">Membrane</keyword>
<dbReference type="Proteomes" id="UP000635565">
    <property type="component" value="Unassembled WGS sequence"/>
</dbReference>
<protein>
    <recommendedName>
        <fullName evidence="4">Mannosyl-glycoprotein endo-beta-N-acetylglucosamidase-like domain-containing protein</fullName>
    </recommendedName>
</protein>
<gene>
    <name evidence="2" type="ORF">KSZ_70890</name>
</gene>
<feature type="transmembrane region" description="Helical" evidence="1">
    <location>
        <begin position="25"/>
        <end position="47"/>
    </location>
</feature>
<evidence type="ECO:0000313" key="2">
    <source>
        <dbReference type="EMBL" id="GHO89083.1"/>
    </source>
</evidence>
<evidence type="ECO:0008006" key="4">
    <source>
        <dbReference type="Google" id="ProtNLM"/>
    </source>
</evidence>
<comment type="caution">
    <text evidence="2">The sequence shown here is derived from an EMBL/GenBank/DDBJ whole genome shotgun (WGS) entry which is preliminary data.</text>
</comment>
<organism evidence="2 3">
    <name type="scientific">Dictyobacter formicarum</name>
    <dbReference type="NCBI Taxonomy" id="2778368"/>
    <lineage>
        <taxon>Bacteria</taxon>
        <taxon>Bacillati</taxon>
        <taxon>Chloroflexota</taxon>
        <taxon>Ktedonobacteria</taxon>
        <taxon>Ktedonobacterales</taxon>
        <taxon>Dictyobacteraceae</taxon>
        <taxon>Dictyobacter</taxon>
    </lineage>
</organism>
<dbReference type="EMBL" id="BNJJ01000031">
    <property type="protein sequence ID" value="GHO89083.1"/>
    <property type="molecule type" value="Genomic_DNA"/>
</dbReference>
<dbReference type="RefSeq" id="WP_201366620.1">
    <property type="nucleotide sequence ID" value="NZ_BNJJ01000031.1"/>
</dbReference>
<keyword evidence="3" id="KW-1185">Reference proteome</keyword>
<keyword evidence="1" id="KW-0812">Transmembrane</keyword>
<evidence type="ECO:0000313" key="3">
    <source>
        <dbReference type="Proteomes" id="UP000635565"/>
    </source>
</evidence>
<sequence length="215" mass="24222">MPRVKRRAYRATYRKKRPRMTFSSAFRLSVVVVASVAIGIGILSLLISTLTPHLASRLNGSAGPYNVTGKPTISAGFINSVLDHYHSPAHGKGQALYDDGVKYDIDPAYALAFFMQESQMGTQGVASVTHSLGNIRSTPGHPSYHGYRKYDTWEEGFEDWYRLISQEYIQNWGLTTVDQIIPVYAPNSDNNNEEQYISSVEYMVNRWRNGYVEIS</sequence>
<proteinExistence type="predicted"/>
<reference evidence="2 3" key="1">
    <citation type="journal article" date="2021" name="Int. J. Syst. Evol. Microbiol.">
        <title>Reticulibacter mediterranei gen. nov., sp. nov., within the new family Reticulibacteraceae fam. nov., and Ktedonospora formicarum gen. nov., sp. nov., Ktedonobacter robiniae sp. nov., Dictyobacter formicarum sp. nov. and Dictyobacter arantiisoli sp. nov., belonging to the class Ktedonobacteria.</title>
        <authorList>
            <person name="Yabe S."/>
            <person name="Zheng Y."/>
            <person name="Wang C.M."/>
            <person name="Sakai Y."/>
            <person name="Abe K."/>
            <person name="Yokota A."/>
            <person name="Donadio S."/>
            <person name="Cavaletti L."/>
            <person name="Monciardini P."/>
        </authorList>
    </citation>
    <scope>NUCLEOTIDE SEQUENCE [LARGE SCALE GENOMIC DNA]</scope>
    <source>
        <strain evidence="2 3">SOSP1-9</strain>
    </source>
</reference>